<keyword evidence="2" id="KW-1185">Reference proteome</keyword>
<organism evidence="1 2">
    <name type="scientific">Fusarium floridanum</name>
    <dbReference type="NCBI Taxonomy" id="1325733"/>
    <lineage>
        <taxon>Eukaryota</taxon>
        <taxon>Fungi</taxon>
        <taxon>Dikarya</taxon>
        <taxon>Ascomycota</taxon>
        <taxon>Pezizomycotina</taxon>
        <taxon>Sordariomycetes</taxon>
        <taxon>Hypocreomycetidae</taxon>
        <taxon>Hypocreales</taxon>
        <taxon>Nectriaceae</taxon>
        <taxon>Fusarium</taxon>
        <taxon>Fusarium solani species complex</taxon>
    </lineage>
</organism>
<evidence type="ECO:0000313" key="2">
    <source>
        <dbReference type="Proteomes" id="UP000287972"/>
    </source>
</evidence>
<sequence length="216" mass="24536">MKLKKRLLPPILPGHDGLNRRYCLHKNVSHVYQQSVQDLIRKATAIQKAWKESDESKKPDASIKTEERWVHPGFEGACIFGTVKGMTTVYNSVTCADKVAILKRIEKAAVFEKSTKELGVSGNEERPGKDEKFWFDRSFDLVKLVPTPKGALFVPANTTDTRRRLIHRAVLTVMGAYGDWIERKAWYDNGDRYGGLIERELDCSLPTGEVMTHENC</sequence>
<gene>
    <name evidence="1" type="ORF">CEP51_011028</name>
</gene>
<name>A0A428RCL3_9HYPO</name>
<accession>A0A428RCL3</accession>
<dbReference type="AlphaFoldDB" id="A0A428RCL3"/>
<dbReference type="Proteomes" id="UP000287972">
    <property type="component" value="Unassembled WGS sequence"/>
</dbReference>
<proteinExistence type="predicted"/>
<comment type="caution">
    <text evidence="1">The sequence shown here is derived from an EMBL/GenBank/DDBJ whole genome shotgun (WGS) entry which is preliminary data.</text>
</comment>
<dbReference type="EMBL" id="NKCL01000360">
    <property type="protein sequence ID" value="RSL75266.1"/>
    <property type="molecule type" value="Genomic_DNA"/>
</dbReference>
<evidence type="ECO:0000313" key="1">
    <source>
        <dbReference type="EMBL" id="RSL75266.1"/>
    </source>
</evidence>
<protein>
    <submittedName>
        <fullName evidence="1">Uncharacterized protein</fullName>
    </submittedName>
</protein>
<reference evidence="1 2" key="1">
    <citation type="submission" date="2017-06" db="EMBL/GenBank/DDBJ databases">
        <title>Comparative genomic analysis of Ambrosia Fusariam Clade fungi.</title>
        <authorList>
            <person name="Stajich J.E."/>
            <person name="Carrillo J."/>
            <person name="Kijimoto T."/>
            <person name="Eskalen A."/>
            <person name="O'Donnell K."/>
            <person name="Kasson M."/>
        </authorList>
    </citation>
    <scope>NUCLEOTIDE SEQUENCE [LARGE SCALE GENOMIC DNA]</scope>
    <source>
        <strain evidence="1 2">NRRL62606</strain>
    </source>
</reference>